<dbReference type="AlphaFoldDB" id="A0A370F1D9"/>
<proteinExistence type="predicted"/>
<dbReference type="PANTHER" id="PTHR33055">
    <property type="entry name" value="TRANSPOSASE FOR INSERTION SEQUENCE ELEMENT IS1111A"/>
    <property type="match status" value="1"/>
</dbReference>
<evidence type="ECO:0000259" key="1">
    <source>
        <dbReference type="Pfam" id="PF01548"/>
    </source>
</evidence>
<dbReference type="Proteomes" id="UP000255265">
    <property type="component" value="Unassembled WGS sequence"/>
</dbReference>
<dbReference type="GO" id="GO:0004803">
    <property type="term" value="F:transposase activity"/>
    <property type="evidence" value="ECO:0007669"/>
    <property type="project" value="InterPro"/>
</dbReference>
<dbReference type="NCBIfam" id="NF033542">
    <property type="entry name" value="transpos_IS110"/>
    <property type="match status" value="1"/>
</dbReference>
<accession>A0A370F1D9</accession>
<dbReference type="RefSeq" id="WP_114805034.1">
    <property type="nucleotide sequence ID" value="NZ_QQAV01000029.1"/>
</dbReference>
<dbReference type="EMBL" id="QQAV01000029">
    <property type="protein sequence ID" value="RDI16271.1"/>
    <property type="molecule type" value="Genomic_DNA"/>
</dbReference>
<dbReference type="Pfam" id="PF01548">
    <property type="entry name" value="DEDD_Tnp_IS110"/>
    <property type="match status" value="1"/>
</dbReference>
<feature type="domain" description="Transposase IS110-like N-terminal" evidence="1">
    <location>
        <begin position="8"/>
        <end position="145"/>
    </location>
</feature>
<dbReference type="OrthoDB" id="5289737at2"/>
<dbReference type="InterPro" id="IPR003346">
    <property type="entry name" value="Transposase_20"/>
</dbReference>
<evidence type="ECO:0000313" key="4">
    <source>
        <dbReference type="Proteomes" id="UP000255265"/>
    </source>
</evidence>
<protein>
    <submittedName>
        <fullName evidence="3">Transposase</fullName>
    </submittedName>
</protein>
<name>A0A370F1D9_9BURK</name>
<reference evidence="3 4" key="1">
    <citation type="submission" date="2018-07" db="EMBL/GenBank/DDBJ databases">
        <title>Genomic Encyclopedia of Type Strains, Phase IV (KMG-IV): sequencing the most valuable type-strain genomes for metagenomic binning, comparative biology and taxonomic classification.</title>
        <authorList>
            <person name="Goeker M."/>
        </authorList>
    </citation>
    <scope>NUCLEOTIDE SEQUENCE [LARGE SCALE GENOMIC DNA]</scope>
    <source>
        <strain evidence="3 4">DSM 21352</strain>
    </source>
</reference>
<dbReference type="GO" id="GO:0006313">
    <property type="term" value="P:DNA transposition"/>
    <property type="evidence" value="ECO:0007669"/>
    <property type="project" value="InterPro"/>
</dbReference>
<sequence>MERTVIAVDIAKKVFQLHWVNVETGCIERVQLKRARLLEWFANRSAALVVMEACGGAHDWGRALAQLGHEVRLLSPRKVRPFVQRNKTDAADAQAIWTASQQPGMRFVPVKTEAQQVILSLHRLRSQLMKMRIMQTNELRGLLCEFGIVLPEGHAALLRALPSALSEAKTRLPAMLTESLDEQVFRIQSLQADIGTIERRLSQQMREIPACKAAAEIPGVGLLTATAIVASMGTPTAFKNGREFAAWIGLVPRQTGTGGRIRQLGISKRGDSYLRTLLMHGARAIVLRWKDAAAWPWLAELLRRRPYSVAVAAVANKLARTIWAVLARGQAWRPEAWQASH</sequence>
<dbReference type="InterPro" id="IPR047650">
    <property type="entry name" value="Transpos_IS110"/>
</dbReference>
<gene>
    <name evidence="3" type="ORF">DFR41_1291</name>
</gene>
<feature type="domain" description="Transposase IS116/IS110/IS902 C-terminal" evidence="2">
    <location>
        <begin position="213"/>
        <end position="291"/>
    </location>
</feature>
<evidence type="ECO:0000259" key="2">
    <source>
        <dbReference type="Pfam" id="PF02371"/>
    </source>
</evidence>
<dbReference type="InterPro" id="IPR002525">
    <property type="entry name" value="Transp_IS110-like_N"/>
</dbReference>
<evidence type="ECO:0000313" key="3">
    <source>
        <dbReference type="EMBL" id="RDI16271.1"/>
    </source>
</evidence>
<comment type="caution">
    <text evidence="3">The sequence shown here is derived from an EMBL/GenBank/DDBJ whole genome shotgun (WGS) entry which is preliminary data.</text>
</comment>
<dbReference type="Pfam" id="PF02371">
    <property type="entry name" value="Transposase_20"/>
    <property type="match status" value="1"/>
</dbReference>
<organism evidence="3 4">
    <name type="scientific">Pseudacidovorax intermedius</name>
    <dbReference type="NCBI Taxonomy" id="433924"/>
    <lineage>
        <taxon>Bacteria</taxon>
        <taxon>Pseudomonadati</taxon>
        <taxon>Pseudomonadota</taxon>
        <taxon>Betaproteobacteria</taxon>
        <taxon>Burkholderiales</taxon>
        <taxon>Comamonadaceae</taxon>
        <taxon>Pseudacidovorax</taxon>
    </lineage>
</organism>
<dbReference type="PANTHER" id="PTHR33055:SF3">
    <property type="entry name" value="PUTATIVE TRANSPOSASE FOR IS117-RELATED"/>
    <property type="match status" value="1"/>
</dbReference>
<dbReference type="GO" id="GO:0003677">
    <property type="term" value="F:DNA binding"/>
    <property type="evidence" value="ECO:0007669"/>
    <property type="project" value="InterPro"/>
</dbReference>
<keyword evidence="4" id="KW-1185">Reference proteome</keyword>